<evidence type="ECO:0000256" key="2">
    <source>
        <dbReference type="ARBA" id="ARBA00023186"/>
    </source>
</evidence>
<dbReference type="GO" id="GO:0007021">
    <property type="term" value="P:tubulin complex assembly"/>
    <property type="evidence" value="ECO:0007669"/>
    <property type="project" value="UniProtKB-UniRule"/>
</dbReference>
<dbReference type="PANTHER" id="PTHR21500">
    <property type="entry name" value="TUBULIN-SPECIFIC CHAPERONE A"/>
    <property type="match status" value="1"/>
</dbReference>
<reference evidence="5" key="1">
    <citation type="submission" date="2021-06" db="EMBL/GenBank/DDBJ databases">
        <authorList>
            <person name="Kallberg Y."/>
            <person name="Tangrot J."/>
            <person name="Rosling A."/>
        </authorList>
    </citation>
    <scope>NUCLEOTIDE SEQUENCE</scope>
    <source>
        <strain evidence="5">MT106</strain>
    </source>
</reference>
<dbReference type="OrthoDB" id="296187at2759"/>
<dbReference type="InterPro" id="IPR036126">
    <property type="entry name" value="TBCA_sf"/>
</dbReference>
<dbReference type="EMBL" id="CAJVPL010000431">
    <property type="protein sequence ID" value="CAG8496241.1"/>
    <property type="molecule type" value="Genomic_DNA"/>
</dbReference>
<comment type="caution">
    <text evidence="5">The sequence shown here is derived from an EMBL/GenBank/DDBJ whole genome shotgun (WGS) entry which is preliminary data.</text>
</comment>
<dbReference type="PANTHER" id="PTHR21500:SF0">
    <property type="entry name" value="TUBULIN-SPECIFIC CHAPERONE A"/>
    <property type="match status" value="1"/>
</dbReference>
<comment type="similarity">
    <text evidence="1 3">Belongs to the TBCA family.</text>
</comment>
<keyword evidence="4" id="KW-0175">Coiled coil</keyword>
<dbReference type="Pfam" id="PF02970">
    <property type="entry name" value="TBCA"/>
    <property type="match status" value="1"/>
</dbReference>
<dbReference type="GO" id="GO:0048487">
    <property type="term" value="F:beta-tubulin binding"/>
    <property type="evidence" value="ECO:0007669"/>
    <property type="project" value="InterPro"/>
</dbReference>
<dbReference type="GO" id="GO:0007023">
    <property type="term" value="P:post-chaperonin tubulin folding pathway"/>
    <property type="evidence" value="ECO:0007669"/>
    <property type="project" value="UniProtKB-UniRule"/>
</dbReference>
<comment type="subcellular location">
    <subcellularLocation>
        <location evidence="3">Cytoplasm</location>
        <location evidence="3">Cytoskeleton</location>
    </subcellularLocation>
</comment>
<evidence type="ECO:0000256" key="3">
    <source>
        <dbReference type="RuleBase" id="RU364030"/>
    </source>
</evidence>
<keyword evidence="6" id="KW-1185">Reference proteome</keyword>
<evidence type="ECO:0000313" key="5">
    <source>
        <dbReference type="EMBL" id="CAG8496241.1"/>
    </source>
</evidence>
<keyword evidence="3" id="KW-0493">Microtubule</keyword>
<keyword evidence="3" id="KW-0206">Cytoskeleton</keyword>
<dbReference type="Proteomes" id="UP000789831">
    <property type="component" value="Unassembled WGS sequence"/>
</dbReference>
<dbReference type="SUPFAM" id="SSF46988">
    <property type="entry name" value="Tubulin chaperone cofactor A"/>
    <property type="match status" value="1"/>
</dbReference>
<name>A0A9N9EW14_9GLOM</name>
<protein>
    <recommendedName>
        <fullName evidence="3">Tubulin-specific chaperone A</fullName>
    </recommendedName>
</protein>
<dbReference type="AlphaFoldDB" id="A0A9N9EW14"/>
<accession>A0A9N9EW14</accession>
<dbReference type="Gene3D" id="1.20.58.90">
    <property type="match status" value="1"/>
</dbReference>
<comment type="subunit">
    <text evidence="3">Supercomplex made of cofactors A to E. Cofactors A and D function by capturing and stabilizing tubulin in a quasi-native conformation. Cofactor E binds to the cofactor D-tubulin complex; interaction with cofactor C then causes the release of tubulin polypeptides that are committed to the native state.</text>
</comment>
<dbReference type="GO" id="GO:0005874">
    <property type="term" value="C:microtubule"/>
    <property type="evidence" value="ECO:0007669"/>
    <property type="project" value="UniProtKB-KW"/>
</dbReference>
<evidence type="ECO:0000256" key="4">
    <source>
        <dbReference type="SAM" id="Coils"/>
    </source>
</evidence>
<evidence type="ECO:0000313" key="6">
    <source>
        <dbReference type="Proteomes" id="UP000789831"/>
    </source>
</evidence>
<keyword evidence="2 3" id="KW-0143">Chaperone</keyword>
<dbReference type="InterPro" id="IPR004226">
    <property type="entry name" value="TBCA"/>
</dbReference>
<organism evidence="5 6">
    <name type="scientific">Ambispora gerdemannii</name>
    <dbReference type="NCBI Taxonomy" id="144530"/>
    <lineage>
        <taxon>Eukaryota</taxon>
        <taxon>Fungi</taxon>
        <taxon>Fungi incertae sedis</taxon>
        <taxon>Mucoromycota</taxon>
        <taxon>Glomeromycotina</taxon>
        <taxon>Glomeromycetes</taxon>
        <taxon>Archaeosporales</taxon>
        <taxon>Ambisporaceae</taxon>
        <taxon>Ambispora</taxon>
    </lineage>
</organism>
<proteinExistence type="inferred from homology"/>
<gene>
    <name evidence="5" type="ORF">AGERDE_LOCUS4012</name>
</gene>
<keyword evidence="3" id="KW-0963">Cytoplasm</keyword>
<evidence type="ECO:0000256" key="1">
    <source>
        <dbReference type="ARBA" id="ARBA00006806"/>
    </source>
</evidence>
<dbReference type="GO" id="GO:0005829">
    <property type="term" value="C:cytosol"/>
    <property type="evidence" value="ECO:0007669"/>
    <property type="project" value="TreeGrafter"/>
</dbReference>
<sequence>MSLRELKIQTGVVKRLYKEKQSYIKEREQQIQRIERITAEGADSYDIAKQNEVLEETLQMIPDTQTRLEAARRKLQGLIDNQGSSWAETEELRQATDILKDTTD</sequence>
<feature type="coiled-coil region" evidence="4">
    <location>
        <begin position="13"/>
        <end position="40"/>
    </location>
</feature>